<comment type="caution">
    <text evidence="8">The sequence shown here is derived from an EMBL/GenBank/DDBJ whole genome shotgun (WGS) entry which is preliminary data.</text>
</comment>
<dbReference type="PROSITE" id="PS00088">
    <property type="entry name" value="SOD_MN"/>
    <property type="match status" value="1"/>
</dbReference>
<dbReference type="RefSeq" id="WP_233695885.1">
    <property type="nucleotide sequence ID" value="NZ_JAJNBZ010000002.1"/>
</dbReference>
<dbReference type="Pfam" id="PF00081">
    <property type="entry name" value="Sod_Fe_N"/>
    <property type="match status" value="1"/>
</dbReference>
<dbReference type="InterPro" id="IPR036324">
    <property type="entry name" value="Mn/Fe_SOD_N_sf"/>
</dbReference>
<dbReference type="Gene3D" id="1.20.1260.120">
    <property type="entry name" value="Protein of unknown function DUF2935"/>
    <property type="match status" value="1"/>
</dbReference>
<reference evidence="8 9" key="1">
    <citation type="submission" date="2021-11" db="EMBL/GenBank/DDBJ databases">
        <title>Draft genome sequence of Paenibacillus profundus YoMME, a new Gram-positive bacteria with exoelectrogenic properties.</title>
        <authorList>
            <person name="Hubenova Y."/>
            <person name="Hubenova E."/>
            <person name="Manasiev Y."/>
            <person name="Peykov S."/>
            <person name="Mitov M."/>
        </authorList>
    </citation>
    <scope>NUCLEOTIDE SEQUENCE [LARGE SCALE GENOMIC DNA]</scope>
    <source>
        <strain evidence="8 9">YoMME</strain>
    </source>
</reference>
<evidence type="ECO:0000313" key="9">
    <source>
        <dbReference type="Proteomes" id="UP001199916"/>
    </source>
</evidence>
<evidence type="ECO:0000256" key="5">
    <source>
        <dbReference type="SAM" id="MobiDB-lite"/>
    </source>
</evidence>
<dbReference type="InterPro" id="IPR021328">
    <property type="entry name" value="CotB-like"/>
</dbReference>
<dbReference type="SUPFAM" id="SSF158430">
    <property type="entry name" value="Bacillus cereus metalloprotein-like"/>
    <property type="match status" value="1"/>
</dbReference>
<evidence type="ECO:0000256" key="2">
    <source>
        <dbReference type="ARBA" id="ARBA00012682"/>
    </source>
</evidence>
<accession>A0ABS8YBA8</accession>
<dbReference type="PANTHER" id="PTHR11404:SF6">
    <property type="entry name" value="SUPEROXIDE DISMUTASE [MN], MITOCHONDRIAL"/>
    <property type="match status" value="1"/>
</dbReference>
<dbReference type="Gene3D" id="1.10.287.990">
    <property type="entry name" value="Fe,Mn superoxide dismutase (SOD) domain"/>
    <property type="match status" value="1"/>
</dbReference>
<dbReference type="InterPro" id="IPR050265">
    <property type="entry name" value="Fe/Mn_Superoxide_Dismutase"/>
</dbReference>
<dbReference type="PRINTS" id="PR01703">
    <property type="entry name" value="MNSODISMTASE"/>
</dbReference>
<name>A0ABS8YBA8_9BACL</name>
<dbReference type="Pfam" id="PF02777">
    <property type="entry name" value="Sod_Fe_C"/>
    <property type="match status" value="1"/>
</dbReference>
<evidence type="ECO:0000259" key="7">
    <source>
        <dbReference type="Pfam" id="PF02777"/>
    </source>
</evidence>
<feature type="domain" description="Manganese/iron superoxide dismutase C-terminal" evidence="7">
    <location>
        <begin position="373"/>
        <end position="475"/>
    </location>
</feature>
<sequence length="487" mass="55097">MLHVYGPLMPVRLLEEIVFWKRQEKEHTEVIRAIVPQLEEVYVQLLLEWEQVFAKTESTAAAWLDSVVNHPHAMDASLQHQLELLLKASVYQSEQFLQQLEQVKRHSQAVQSIPLAPIVIDHIASESQYFLNVVQELTQAPFTLVSHGASNAAEGVAQPMAHIHAAIDRGNASPYQVSPSNSGMPNWTTSAFDAKEELYESVNTSHQQPGVRAYIGNSQAWHPGGGRQNSTPAGAFNASSVRSNSVEPIYSSASRSANQPLPDSTSASSYESSERADEAFVPIGGHRLPPLPYAYNALEPYIDETTMRIHHDKHHQSYVDGLNKAELALAESRRTGNFDLIKYWENELAFNGAGHYLHTIFWDIMNPRGGGQPAGALRKQIEHDFGSVDAFKQQFSKAAEKVEGSGWTILVWSPRSRRLEILQAEKHQNLSQWDVIPLLPLDVWEHAYYLKHQNERAKYIDDWWHIVYWPAVAERFSQARKVKWTPY</sequence>
<dbReference type="EC" id="1.15.1.1" evidence="2"/>
<dbReference type="Pfam" id="PF11155">
    <property type="entry name" value="DUF2935"/>
    <property type="match status" value="1"/>
</dbReference>
<dbReference type="Proteomes" id="UP001199916">
    <property type="component" value="Unassembled WGS sequence"/>
</dbReference>
<evidence type="ECO:0000256" key="1">
    <source>
        <dbReference type="ARBA" id="ARBA00008714"/>
    </source>
</evidence>
<feature type="domain" description="Manganese/iron superoxide dismutase N-terminal" evidence="6">
    <location>
        <begin position="286"/>
        <end position="365"/>
    </location>
</feature>
<keyword evidence="9" id="KW-1185">Reference proteome</keyword>
<dbReference type="EMBL" id="JAJNBZ010000002">
    <property type="protein sequence ID" value="MCE5168692.1"/>
    <property type="molecule type" value="Genomic_DNA"/>
</dbReference>
<comment type="similarity">
    <text evidence="1">Belongs to the iron/manganese superoxide dismutase family.</text>
</comment>
<protein>
    <recommendedName>
        <fullName evidence="2">superoxide dismutase</fullName>
        <ecNumber evidence="2">1.15.1.1</ecNumber>
    </recommendedName>
</protein>
<dbReference type="SUPFAM" id="SSF46609">
    <property type="entry name" value="Fe,Mn superoxide dismutase (SOD), N-terminal domain"/>
    <property type="match status" value="1"/>
</dbReference>
<dbReference type="InterPro" id="IPR019833">
    <property type="entry name" value="Mn/Fe_SOD_BS"/>
</dbReference>
<proteinExistence type="inferred from homology"/>
<feature type="compositionally biased region" description="Polar residues" evidence="5">
    <location>
        <begin position="228"/>
        <end position="263"/>
    </location>
</feature>
<dbReference type="Gene3D" id="3.55.40.20">
    <property type="entry name" value="Iron/manganese superoxide dismutase, C-terminal domain"/>
    <property type="match status" value="1"/>
</dbReference>
<dbReference type="PANTHER" id="PTHR11404">
    <property type="entry name" value="SUPEROXIDE DISMUTASE 2"/>
    <property type="match status" value="1"/>
</dbReference>
<keyword evidence="4" id="KW-0560">Oxidoreductase</keyword>
<keyword evidence="3" id="KW-0479">Metal-binding</keyword>
<dbReference type="InterPro" id="IPR019831">
    <property type="entry name" value="Mn/Fe_SOD_N"/>
</dbReference>
<evidence type="ECO:0000259" key="6">
    <source>
        <dbReference type="Pfam" id="PF00081"/>
    </source>
</evidence>
<dbReference type="InterPro" id="IPR036314">
    <property type="entry name" value="SOD_C_sf"/>
</dbReference>
<feature type="region of interest" description="Disordered" evidence="5">
    <location>
        <begin position="216"/>
        <end position="273"/>
    </location>
</feature>
<gene>
    <name evidence="8" type="ORF">LQV63_05120</name>
</gene>
<dbReference type="InterPro" id="IPR019832">
    <property type="entry name" value="Mn/Fe_SOD_C"/>
</dbReference>
<evidence type="ECO:0000313" key="8">
    <source>
        <dbReference type="EMBL" id="MCE5168692.1"/>
    </source>
</evidence>
<evidence type="ECO:0000256" key="4">
    <source>
        <dbReference type="ARBA" id="ARBA00023002"/>
    </source>
</evidence>
<organism evidence="8 9">
    <name type="scientific">Paenibacillus profundus</name>
    <dbReference type="NCBI Taxonomy" id="1173085"/>
    <lineage>
        <taxon>Bacteria</taxon>
        <taxon>Bacillati</taxon>
        <taxon>Bacillota</taxon>
        <taxon>Bacilli</taxon>
        <taxon>Bacillales</taxon>
        <taxon>Paenibacillaceae</taxon>
        <taxon>Paenibacillus</taxon>
    </lineage>
</organism>
<evidence type="ECO:0000256" key="3">
    <source>
        <dbReference type="ARBA" id="ARBA00022723"/>
    </source>
</evidence>
<dbReference type="SUPFAM" id="SSF54719">
    <property type="entry name" value="Fe,Mn superoxide dismutase (SOD), C-terminal domain"/>
    <property type="match status" value="1"/>
</dbReference>
<dbReference type="InterPro" id="IPR001189">
    <property type="entry name" value="Mn/Fe_SOD"/>
</dbReference>